<accession>A0ABV1IGI5</accession>
<comment type="caution">
    <text evidence="1">The sequence shown here is derived from an EMBL/GenBank/DDBJ whole genome shotgun (WGS) entry which is preliminary data.</text>
</comment>
<evidence type="ECO:0000313" key="1">
    <source>
        <dbReference type="EMBL" id="MEQ2638023.1"/>
    </source>
</evidence>
<reference evidence="1 2" key="1">
    <citation type="submission" date="2024-04" db="EMBL/GenBank/DDBJ databases">
        <title>Human intestinal bacterial collection.</title>
        <authorList>
            <person name="Pauvert C."/>
            <person name="Hitch T.C.A."/>
            <person name="Clavel T."/>
        </authorList>
    </citation>
    <scope>NUCLEOTIDE SEQUENCE [LARGE SCALE GENOMIC DNA]</scope>
    <source>
        <strain evidence="1 2">CLA-AA-H197</strain>
    </source>
</reference>
<name>A0ABV1IGI5_9ACTN</name>
<dbReference type="SUPFAM" id="SSF53098">
    <property type="entry name" value="Ribonuclease H-like"/>
    <property type="match status" value="1"/>
</dbReference>
<sequence>MDLSQAIECASAFVFPGFLADDASLAAERSKNEEALAVLRDAWSSAEPGHEPFGYDLIMSLADRNRDVCDRYGIGRLRDASSPNLARKLSEADLVRACATLQHRPVEQVAALAGQGAADLNVAYVDAPVSGMVMGIDIETTDRDPARGYIINVGLEFMTIEPDAKPHDAHAAYFGLPQMYEQKGVPLADIHKIQWSDVEGKQPFRENKAIQKAILTAMCAYPYMAHNAAFEDSWFMLHVDGYAEARRAGRVLPIDTRDICRRIDPEVRTLPRDSRPASLENWARRRGTLAAGESERHLGLDDVDLMLATVLAEFSERNMLE</sequence>
<keyword evidence="1" id="KW-0269">Exonuclease</keyword>
<dbReference type="GO" id="GO:0004527">
    <property type="term" value="F:exonuclease activity"/>
    <property type="evidence" value="ECO:0007669"/>
    <property type="project" value="UniProtKB-KW"/>
</dbReference>
<proteinExistence type="predicted"/>
<keyword evidence="2" id="KW-1185">Reference proteome</keyword>
<dbReference type="EMBL" id="JBBNGS010000011">
    <property type="protein sequence ID" value="MEQ2638023.1"/>
    <property type="molecule type" value="Genomic_DNA"/>
</dbReference>
<evidence type="ECO:0000313" key="2">
    <source>
        <dbReference type="Proteomes" id="UP001478817"/>
    </source>
</evidence>
<dbReference type="Gene3D" id="3.30.420.10">
    <property type="entry name" value="Ribonuclease H-like superfamily/Ribonuclease H"/>
    <property type="match status" value="1"/>
</dbReference>
<gene>
    <name evidence="1" type="ORF">AAAT05_06690</name>
</gene>
<dbReference type="InterPro" id="IPR036397">
    <property type="entry name" value="RNaseH_sf"/>
</dbReference>
<protein>
    <submittedName>
        <fullName evidence="1">3'-5' exonuclease</fullName>
    </submittedName>
</protein>
<keyword evidence="1" id="KW-0378">Hydrolase</keyword>
<dbReference type="Proteomes" id="UP001478817">
    <property type="component" value="Unassembled WGS sequence"/>
</dbReference>
<keyword evidence="1" id="KW-0540">Nuclease</keyword>
<dbReference type="InterPro" id="IPR012337">
    <property type="entry name" value="RNaseH-like_sf"/>
</dbReference>
<organism evidence="1 2">
    <name type="scientific">Paratractidigestivibacter faecalis</name>
    <dbReference type="NCBI Taxonomy" id="2292441"/>
    <lineage>
        <taxon>Bacteria</taxon>
        <taxon>Bacillati</taxon>
        <taxon>Actinomycetota</taxon>
        <taxon>Coriobacteriia</taxon>
        <taxon>Coriobacteriales</taxon>
        <taxon>Atopobiaceae</taxon>
        <taxon>Paratractidigestivibacter</taxon>
    </lineage>
</organism>
<dbReference type="RefSeq" id="WP_349182616.1">
    <property type="nucleotide sequence ID" value="NZ_JBBNGS010000011.1"/>
</dbReference>